<feature type="transmembrane region" description="Helical" evidence="8">
    <location>
        <begin position="161"/>
        <end position="178"/>
    </location>
</feature>
<dbReference type="GO" id="GO:1903785">
    <property type="term" value="P:L-valine transmembrane transport"/>
    <property type="evidence" value="ECO:0007669"/>
    <property type="project" value="TreeGrafter"/>
</dbReference>
<dbReference type="PANTHER" id="PTHR34979:SF1">
    <property type="entry name" value="INNER MEMBRANE PROTEIN YGAZ"/>
    <property type="match status" value="1"/>
</dbReference>
<keyword evidence="3" id="KW-0813">Transport</keyword>
<evidence type="ECO:0000256" key="6">
    <source>
        <dbReference type="ARBA" id="ARBA00022989"/>
    </source>
</evidence>
<keyword evidence="5 8" id="KW-0812">Transmembrane</keyword>
<feature type="transmembrane region" description="Helical" evidence="8">
    <location>
        <begin position="57"/>
        <end position="79"/>
    </location>
</feature>
<comment type="subcellular location">
    <subcellularLocation>
        <location evidence="1">Cell membrane</location>
        <topology evidence="1">Multi-pass membrane protein</topology>
    </subcellularLocation>
</comment>
<keyword evidence="6 8" id="KW-1133">Transmembrane helix</keyword>
<feature type="transmembrane region" description="Helical" evidence="8">
    <location>
        <begin position="207"/>
        <end position="224"/>
    </location>
</feature>
<sequence length="226" mass="24199">MTSTRQTVRRGIIDALPLFIPAIPFAFVLGVTILHAPLSALVGWSSSWVIYGGASQLTLITLLSDGAAVAAAVMAALIVNARHLMYSAALAPAFQQQPAWFRWVGSYFLIDQVFALCVLRKHLPPEEFRAYYLATGLTFWLLWCAATGLAIIIGPTIPSEWGLGFTVPVMFTALVVMGIDRWPKAAAALIAAAVTFLAADLPHRSGLLLGAAAGIVFGLLYEGSRK</sequence>
<evidence type="ECO:0000256" key="2">
    <source>
        <dbReference type="ARBA" id="ARBA00010735"/>
    </source>
</evidence>
<evidence type="ECO:0000256" key="1">
    <source>
        <dbReference type="ARBA" id="ARBA00004651"/>
    </source>
</evidence>
<gene>
    <name evidence="9" type="ORF">E4634_15140</name>
</gene>
<dbReference type="Proteomes" id="UP000298050">
    <property type="component" value="Unassembled WGS sequence"/>
</dbReference>
<dbReference type="GO" id="GO:0005886">
    <property type="term" value="C:plasma membrane"/>
    <property type="evidence" value="ECO:0007669"/>
    <property type="project" value="UniProtKB-SubCell"/>
</dbReference>
<keyword evidence="7 8" id="KW-0472">Membrane</keyword>
<evidence type="ECO:0000313" key="9">
    <source>
        <dbReference type="EMBL" id="TGD72299.1"/>
    </source>
</evidence>
<reference evidence="9 10" key="1">
    <citation type="submission" date="2019-04" db="EMBL/GenBank/DDBJ databases">
        <title>Taxonomy of novel Haliea sp. from mangrove soil of West Coast of India.</title>
        <authorList>
            <person name="Verma A."/>
            <person name="Kumar P."/>
            <person name="Krishnamurthi S."/>
        </authorList>
    </citation>
    <scope>NUCLEOTIDE SEQUENCE [LARGE SCALE GENOMIC DNA]</scope>
    <source>
        <strain evidence="9 10">SAOS-164</strain>
    </source>
</reference>
<dbReference type="RefSeq" id="WP_135445399.1">
    <property type="nucleotide sequence ID" value="NZ_SRLE01000010.1"/>
</dbReference>
<proteinExistence type="inferred from homology"/>
<organism evidence="9 10">
    <name type="scientific">Mangrovimicrobium sediminis</name>
    <dbReference type="NCBI Taxonomy" id="2562682"/>
    <lineage>
        <taxon>Bacteria</taxon>
        <taxon>Pseudomonadati</taxon>
        <taxon>Pseudomonadota</taxon>
        <taxon>Gammaproteobacteria</taxon>
        <taxon>Cellvibrionales</taxon>
        <taxon>Halieaceae</taxon>
        <taxon>Mangrovimicrobium</taxon>
    </lineage>
</organism>
<dbReference type="InterPro" id="IPR011606">
    <property type="entry name" value="Brnchd-chn_aa_trnsp_permease"/>
</dbReference>
<dbReference type="Pfam" id="PF03591">
    <property type="entry name" value="AzlC"/>
    <property type="match status" value="1"/>
</dbReference>
<keyword evidence="4" id="KW-1003">Cell membrane</keyword>
<accession>A0A4Z0LYD8</accession>
<dbReference type="AlphaFoldDB" id="A0A4Z0LYD8"/>
<protein>
    <submittedName>
        <fullName evidence="9">Branched-chain amino acid permease</fullName>
    </submittedName>
</protein>
<keyword evidence="10" id="KW-1185">Reference proteome</keyword>
<evidence type="ECO:0000256" key="3">
    <source>
        <dbReference type="ARBA" id="ARBA00022448"/>
    </source>
</evidence>
<comment type="similarity">
    <text evidence="2">Belongs to the AzlC family.</text>
</comment>
<evidence type="ECO:0000256" key="7">
    <source>
        <dbReference type="ARBA" id="ARBA00023136"/>
    </source>
</evidence>
<evidence type="ECO:0000256" key="4">
    <source>
        <dbReference type="ARBA" id="ARBA00022475"/>
    </source>
</evidence>
<feature type="transmembrane region" description="Helical" evidence="8">
    <location>
        <begin position="131"/>
        <end position="155"/>
    </location>
</feature>
<evidence type="ECO:0000256" key="8">
    <source>
        <dbReference type="SAM" id="Phobius"/>
    </source>
</evidence>
<feature type="transmembrane region" description="Helical" evidence="8">
    <location>
        <begin position="20"/>
        <end position="45"/>
    </location>
</feature>
<feature type="transmembrane region" description="Helical" evidence="8">
    <location>
        <begin position="185"/>
        <end position="201"/>
    </location>
</feature>
<name>A0A4Z0LYD8_9GAMM</name>
<evidence type="ECO:0000313" key="10">
    <source>
        <dbReference type="Proteomes" id="UP000298050"/>
    </source>
</evidence>
<comment type="caution">
    <text evidence="9">The sequence shown here is derived from an EMBL/GenBank/DDBJ whole genome shotgun (WGS) entry which is preliminary data.</text>
</comment>
<dbReference type="EMBL" id="SRLE01000010">
    <property type="protein sequence ID" value="TGD72299.1"/>
    <property type="molecule type" value="Genomic_DNA"/>
</dbReference>
<dbReference type="PANTHER" id="PTHR34979">
    <property type="entry name" value="INNER MEMBRANE PROTEIN YGAZ"/>
    <property type="match status" value="1"/>
</dbReference>
<dbReference type="OrthoDB" id="3177005at2"/>
<evidence type="ECO:0000256" key="5">
    <source>
        <dbReference type="ARBA" id="ARBA00022692"/>
    </source>
</evidence>